<keyword evidence="2" id="KW-0812">Transmembrane</keyword>
<comment type="caution">
    <text evidence="5">The sequence shown here is derived from an EMBL/GenBank/DDBJ whole genome shotgun (WGS) entry which is preliminary data.</text>
</comment>
<keyword evidence="3" id="KW-1133">Transmembrane helix</keyword>
<sequence length="126" mass="14450">MYDCEKSEATRLLDVHLKTILDGVRLVYLLEREGWDATANWEDVLSLGEQQRLGMARLFFHHPKYGVLDECTNATSVDVEEHLYKLANEMGITVITSSQRPALLPFHSMELKLIDGEGKWELCEIN</sequence>
<evidence type="ECO:0000256" key="3">
    <source>
        <dbReference type="ARBA" id="ARBA00022989"/>
    </source>
</evidence>
<dbReference type="GO" id="GO:0007031">
    <property type="term" value="P:peroxisome organization"/>
    <property type="evidence" value="ECO:0007669"/>
    <property type="project" value="TreeGrafter"/>
</dbReference>
<dbReference type="GO" id="GO:0006635">
    <property type="term" value="P:fatty acid beta-oxidation"/>
    <property type="evidence" value="ECO:0007669"/>
    <property type="project" value="TreeGrafter"/>
</dbReference>
<dbReference type="InterPro" id="IPR050835">
    <property type="entry name" value="ABC_transporter_sub-D"/>
</dbReference>
<keyword evidence="1" id="KW-0813">Transport</keyword>
<dbReference type="GO" id="GO:0015910">
    <property type="term" value="P:long-chain fatty acid import into peroxisome"/>
    <property type="evidence" value="ECO:0007669"/>
    <property type="project" value="TreeGrafter"/>
</dbReference>
<dbReference type="GO" id="GO:0042760">
    <property type="term" value="P:very long-chain fatty acid catabolic process"/>
    <property type="evidence" value="ECO:0007669"/>
    <property type="project" value="TreeGrafter"/>
</dbReference>
<keyword evidence="6" id="KW-1185">Reference proteome</keyword>
<keyword evidence="4" id="KW-0472">Membrane</keyword>
<dbReference type="Gene3D" id="3.40.50.300">
    <property type="entry name" value="P-loop containing nucleotide triphosphate hydrolases"/>
    <property type="match status" value="1"/>
</dbReference>
<evidence type="ECO:0008006" key="7">
    <source>
        <dbReference type="Google" id="ProtNLM"/>
    </source>
</evidence>
<evidence type="ECO:0000313" key="5">
    <source>
        <dbReference type="EMBL" id="KAG6525505.1"/>
    </source>
</evidence>
<dbReference type="GO" id="GO:0005324">
    <property type="term" value="F:long-chain fatty acid transmembrane transporter activity"/>
    <property type="evidence" value="ECO:0007669"/>
    <property type="project" value="TreeGrafter"/>
</dbReference>
<dbReference type="InterPro" id="IPR027417">
    <property type="entry name" value="P-loop_NTPase"/>
</dbReference>
<dbReference type="PANTHER" id="PTHR11384">
    <property type="entry name" value="ATP-BINDING CASSETTE, SUB-FAMILY D MEMBER"/>
    <property type="match status" value="1"/>
</dbReference>
<dbReference type="GO" id="GO:0005778">
    <property type="term" value="C:peroxisomal membrane"/>
    <property type="evidence" value="ECO:0007669"/>
    <property type="project" value="TreeGrafter"/>
</dbReference>
<evidence type="ECO:0000313" key="6">
    <source>
        <dbReference type="Proteomes" id="UP000734854"/>
    </source>
</evidence>
<protein>
    <recommendedName>
        <fullName evidence="7">ABC transporter domain-containing protein</fullName>
    </recommendedName>
</protein>
<dbReference type="GO" id="GO:0042626">
    <property type="term" value="F:ATPase-coupled transmembrane transporter activity"/>
    <property type="evidence" value="ECO:0007669"/>
    <property type="project" value="TreeGrafter"/>
</dbReference>
<reference evidence="5 6" key="1">
    <citation type="submission" date="2020-08" db="EMBL/GenBank/DDBJ databases">
        <title>Plant Genome Project.</title>
        <authorList>
            <person name="Zhang R.-G."/>
        </authorList>
    </citation>
    <scope>NUCLEOTIDE SEQUENCE [LARGE SCALE GENOMIC DNA]</scope>
    <source>
        <tissue evidence="5">Rhizome</tissue>
    </source>
</reference>
<name>A0A8J5HEZ1_ZINOF</name>
<gene>
    <name evidence="5" type="ORF">ZIOFF_015461</name>
</gene>
<evidence type="ECO:0000256" key="1">
    <source>
        <dbReference type="ARBA" id="ARBA00022448"/>
    </source>
</evidence>
<accession>A0A8J5HEZ1</accession>
<evidence type="ECO:0000256" key="4">
    <source>
        <dbReference type="ARBA" id="ARBA00023136"/>
    </source>
</evidence>
<dbReference type="Proteomes" id="UP000734854">
    <property type="component" value="Unassembled WGS sequence"/>
</dbReference>
<dbReference type="SUPFAM" id="SSF52540">
    <property type="entry name" value="P-loop containing nucleoside triphosphate hydrolases"/>
    <property type="match status" value="1"/>
</dbReference>
<organism evidence="5 6">
    <name type="scientific">Zingiber officinale</name>
    <name type="common">Ginger</name>
    <name type="synonym">Amomum zingiber</name>
    <dbReference type="NCBI Taxonomy" id="94328"/>
    <lineage>
        <taxon>Eukaryota</taxon>
        <taxon>Viridiplantae</taxon>
        <taxon>Streptophyta</taxon>
        <taxon>Embryophyta</taxon>
        <taxon>Tracheophyta</taxon>
        <taxon>Spermatophyta</taxon>
        <taxon>Magnoliopsida</taxon>
        <taxon>Liliopsida</taxon>
        <taxon>Zingiberales</taxon>
        <taxon>Zingiberaceae</taxon>
        <taxon>Zingiber</taxon>
    </lineage>
</organism>
<proteinExistence type="predicted"/>
<dbReference type="GO" id="GO:0005524">
    <property type="term" value="F:ATP binding"/>
    <property type="evidence" value="ECO:0007669"/>
    <property type="project" value="TreeGrafter"/>
</dbReference>
<dbReference type="PANTHER" id="PTHR11384:SF56">
    <property type="entry name" value="ABC TRANSPORTER D FAMILY MEMBER 1"/>
    <property type="match status" value="1"/>
</dbReference>
<dbReference type="AlphaFoldDB" id="A0A8J5HEZ1"/>
<evidence type="ECO:0000256" key="2">
    <source>
        <dbReference type="ARBA" id="ARBA00022692"/>
    </source>
</evidence>
<dbReference type="EMBL" id="JACMSC010000004">
    <property type="protein sequence ID" value="KAG6525505.1"/>
    <property type="molecule type" value="Genomic_DNA"/>
</dbReference>